<sequence length="285" mass="31083">MSATYNIWSSVTVSFDSEIAAIERSDSRALWVKTALTRTALNLTLPGTSLKKAIPRLSRVLGGRHPFTMEVEVAAAVGGSGQWEATEEEDLAAVSSHSPIDSGCVSQSHSAYSGAFAGLLSEEQPDLDQLIKSTSAKFSSYLLPEHSGSAEIQALDKSLEDLLIRVDEFVGMLDMIRNDTSQVVNEKIPQIHTKAAEMRQLYQKIDMLEAFVKMVGSNVASMEEHIAQGETSVGSFSNPFKKMFQNISSASFFSPPNKQTPARSQPSRYEPPSVFKTDDFFTSGS</sequence>
<gene>
    <name evidence="3 4" type="primary">bloc1s4.L</name>
</gene>
<dbReference type="GeneID" id="733368"/>
<proteinExistence type="predicted"/>
<dbReference type="AGR" id="Xenbase:XB-GENE-5771137"/>
<evidence type="ECO:0000313" key="4">
    <source>
        <dbReference type="Xenbase" id="XB-GENE-5771137"/>
    </source>
</evidence>
<dbReference type="PANTHER" id="PTHR16230:SF4">
    <property type="entry name" value="BIOGENESIS OF LYSOSOME-RELATED ORGANELLES COMPLEX 1 SUBUNIT 4"/>
    <property type="match status" value="1"/>
</dbReference>
<dbReference type="CTD" id="733368"/>
<feature type="compositionally biased region" description="Polar residues" evidence="1">
    <location>
        <begin position="251"/>
        <end position="267"/>
    </location>
</feature>
<dbReference type="RefSeq" id="XP_018122362.1">
    <property type="nucleotide sequence ID" value="XM_018266873.1"/>
</dbReference>
<dbReference type="PANTHER" id="PTHR16230">
    <property type="entry name" value="CAPPUCCINO"/>
    <property type="match status" value="1"/>
</dbReference>
<protein>
    <submittedName>
        <fullName evidence="3">Biogenesis of lysosome-related organelles complex 1 subunit 4</fullName>
    </submittedName>
</protein>
<dbReference type="OrthoDB" id="2372305at2759"/>
<keyword evidence="2" id="KW-1185">Reference proteome</keyword>
<organism evidence="2 3">
    <name type="scientific">Xenopus laevis</name>
    <name type="common">African clawed frog</name>
    <dbReference type="NCBI Taxonomy" id="8355"/>
    <lineage>
        <taxon>Eukaryota</taxon>
        <taxon>Metazoa</taxon>
        <taxon>Chordata</taxon>
        <taxon>Craniata</taxon>
        <taxon>Vertebrata</taxon>
        <taxon>Euteleostomi</taxon>
        <taxon>Amphibia</taxon>
        <taxon>Batrachia</taxon>
        <taxon>Anura</taxon>
        <taxon>Pipoidea</taxon>
        <taxon>Pipidae</taxon>
        <taxon>Xenopodinae</taxon>
        <taxon>Xenopus</taxon>
        <taxon>Xenopus</taxon>
    </lineage>
</organism>
<evidence type="ECO:0000313" key="3">
    <source>
        <dbReference type="RefSeq" id="XP_018122362.1"/>
    </source>
</evidence>
<dbReference type="GO" id="GO:0031083">
    <property type="term" value="C:BLOC-1 complex"/>
    <property type="evidence" value="ECO:0000318"/>
    <property type="project" value="GO_Central"/>
</dbReference>
<feature type="region of interest" description="Disordered" evidence="1">
    <location>
        <begin position="251"/>
        <end position="285"/>
    </location>
</feature>
<evidence type="ECO:0000256" key="1">
    <source>
        <dbReference type="SAM" id="MobiDB-lite"/>
    </source>
</evidence>
<dbReference type="Proteomes" id="UP000186698">
    <property type="component" value="Chromosome 6L"/>
</dbReference>
<reference evidence="3" key="1">
    <citation type="submission" date="2025-08" db="UniProtKB">
        <authorList>
            <consortium name="RefSeq"/>
        </authorList>
    </citation>
    <scope>IDENTIFICATION</scope>
    <source>
        <strain evidence="3">J_2021</strain>
        <tissue evidence="3">Erythrocytes</tissue>
    </source>
</reference>
<dbReference type="InterPro" id="IPR024857">
    <property type="entry name" value="Cappuccino"/>
</dbReference>
<name>A0A8J0VFD5_XENLA</name>
<dbReference type="AlphaFoldDB" id="A0A8J0VFD5"/>
<evidence type="ECO:0000313" key="2">
    <source>
        <dbReference type="Proteomes" id="UP000186698"/>
    </source>
</evidence>
<dbReference type="Xenbase" id="XB-GENE-5771137">
    <property type="gene designation" value="bloc1s4.L"/>
</dbReference>
<accession>A0A8J0VFD5</accession>
<dbReference type="KEGG" id="xla:733368"/>